<dbReference type="PANTHER" id="PTHR30349:SF64">
    <property type="entry name" value="PROPHAGE INTEGRASE INTD-RELATED"/>
    <property type="match status" value="1"/>
</dbReference>
<dbReference type="Gene3D" id="1.10.443.10">
    <property type="entry name" value="Intergrase catalytic core"/>
    <property type="match status" value="1"/>
</dbReference>
<dbReference type="AlphaFoldDB" id="A0A376G123"/>
<dbReference type="Gene3D" id="1.10.150.130">
    <property type="match status" value="1"/>
</dbReference>
<dbReference type="InterPro" id="IPR002104">
    <property type="entry name" value="Integrase_catalytic"/>
</dbReference>
<dbReference type="PANTHER" id="PTHR30349">
    <property type="entry name" value="PHAGE INTEGRASE-RELATED"/>
    <property type="match status" value="1"/>
</dbReference>
<dbReference type="EMBL" id="UFXS01000001">
    <property type="protein sequence ID" value="STD53182.1"/>
    <property type="molecule type" value="Genomic_DNA"/>
</dbReference>
<dbReference type="GO" id="GO:0015074">
    <property type="term" value="P:DNA integration"/>
    <property type="evidence" value="ECO:0007669"/>
    <property type="project" value="InterPro"/>
</dbReference>
<dbReference type="GO" id="GO:0003677">
    <property type="term" value="F:DNA binding"/>
    <property type="evidence" value="ECO:0007669"/>
    <property type="project" value="UniProtKB-KW"/>
</dbReference>
<name>A0A376G123_9FLAO</name>
<dbReference type="InterPro" id="IPR050090">
    <property type="entry name" value="Tyrosine_recombinase_XerCD"/>
</dbReference>
<dbReference type="InterPro" id="IPR025269">
    <property type="entry name" value="SAM-like_dom"/>
</dbReference>
<reference evidence="5 6" key="1">
    <citation type="submission" date="2018-06" db="EMBL/GenBank/DDBJ databases">
        <authorList>
            <consortium name="Pathogen Informatics"/>
            <person name="Doyle S."/>
        </authorList>
    </citation>
    <scope>NUCLEOTIDE SEQUENCE [LARGE SCALE GENOMIC DNA]</scope>
    <source>
        <strain evidence="5 6">NCTC13456</strain>
    </source>
</reference>
<comment type="similarity">
    <text evidence="1">Belongs to the 'phage' integrase family.</text>
</comment>
<dbReference type="Pfam" id="PF17293">
    <property type="entry name" value="Arm-DNA-bind_5"/>
    <property type="match status" value="1"/>
</dbReference>
<dbReference type="PROSITE" id="PS51898">
    <property type="entry name" value="TYR_RECOMBINASE"/>
    <property type="match status" value="1"/>
</dbReference>
<keyword evidence="2" id="KW-0238">DNA-binding</keyword>
<evidence type="ECO:0000313" key="5">
    <source>
        <dbReference type="EMBL" id="STD53182.1"/>
    </source>
</evidence>
<evidence type="ECO:0000256" key="3">
    <source>
        <dbReference type="ARBA" id="ARBA00023172"/>
    </source>
</evidence>
<evidence type="ECO:0000259" key="4">
    <source>
        <dbReference type="PROSITE" id="PS51898"/>
    </source>
</evidence>
<dbReference type="Proteomes" id="UP000254737">
    <property type="component" value="Unassembled WGS sequence"/>
</dbReference>
<organism evidence="5 6">
    <name type="scientific">Empedobacter falsenii</name>
    <dbReference type="NCBI Taxonomy" id="343874"/>
    <lineage>
        <taxon>Bacteria</taxon>
        <taxon>Pseudomonadati</taxon>
        <taxon>Bacteroidota</taxon>
        <taxon>Flavobacteriia</taxon>
        <taxon>Flavobacteriales</taxon>
        <taxon>Weeksellaceae</taxon>
        <taxon>Empedobacter</taxon>
    </lineage>
</organism>
<sequence>MDFKITFYLDERRATKTGKFPLKLRVYSVIEKKAMFFSIGKEFSKDEFDSLTSSKTPKKLHEEKMAIDIINAKANEVAQKLNPFRFEDFKQNFFSKSKDSCNVIDVFDSKIKELYKNDQIKTAKSYESSLKSFSLFVNPRNPEAVTNLHIIAITVDWLKSYENYMLSKENSYSTIGIYVRNLRAIVNIILENNAQFKKYYPFGNGKLYQIPSTKKTKKALKNENIKILYNCAPINKHQQQAKDFWILSYLCNGMNMSDILRLKFKDIDAEQMKLSFYRNKTVNANKQNLSKIEITLNLKVLAIIEKYRNQDSKRDNFLFPILMNSDNEKVKIQKIDAFIRKTNQHLKCLAKDLGITTEISTYWARHSFSTIAMNSGASVELISESLGHTDIKTTKAYLDGFDEENKKQLSSIISDFL</sequence>
<evidence type="ECO:0000313" key="6">
    <source>
        <dbReference type="Proteomes" id="UP000254737"/>
    </source>
</evidence>
<feature type="domain" description="Tyr recombinase" evidence="4">
    <location>
        <begin position="215"/>
        <end position="410"/>
    </location>
</feature>
<dbReference type="RefSeq" id="WP_114998332.1">
    <property type="nucleotide sequence ID" value="NZ_UFXS01000001.1"/>
</dbReference>
<evidence type="ECO:0000256" key="1">
    <source>
        <dbReference type="ARBA" id="ARBA00008857"/>
    </source>
</evidence>
<accession>A0A376G123</accession>
<dbReference type="SUPFAM" id="SSF56349">
    <property type="entry name" value="DNA breaking-rejoining enzymes"/>
    <property type="match status" value="1"/>
</dbReference>
<dbReference type="InterPro" id="IPR013762">
    <property type="entry name" value="Integrase-like_cat_sf"/>
</dbReference>
<dbReference type="Pfam" id="PF13102">
    <property type="entry name" value="Phage_int_SAM_5"/>
    <property type="match status" value="1"/>
</dbReference>
<proteinExistence type="inferred from homology"/>
<evidence type="ECO:0000256" key="2">
    <source>
        <dbReference type="ARBA" id="ARBA00023125"/>
    </source>
</evidence>
<dbReference type="InterPro" id="IPR035386">
    <property type="entry name" value="Arm-DNA-bind_5"/>
</dbReference>
<gene>
    <name evidence="5" type="ORF">NCTC13456_00363</name>
</gene>
<keyword evidence="3" id="KW-0233">DNA recombination</keyword>
<dbReference type="Pfam" id="PF00589">
    <property type="entry name" value="Phage_integrase"/>
    <property type="match status" value="1"/>
</dbReference>
<dbReference type="GO" id="GO:0006310">
    <property type="term" value="P:DNA recombination"/>
    <property type="evidence" value="ECO:0007669"/>
    <property type="project" value="UniProtKB-KW"/>
</dbReference>
<protein>
    <submittedName>
        <fullName evidence="5">Site-specific tyrosine recombinase XerD</fullName>
    </submittedName>
</protein>
<dbReference type="InterPro" id="IPR011010">
    <property type="entry name" value="DNA_brk_join_enz"/>
</dbReference>
<dbReference type="InterPro" id="IPR010998">
    <property type="entry name" value="Integrase_recombinase_N"/>
</dbReference>